<dbReference type="PATRIC" id="fig|1069642.3.peg.1645"/>
<feature type="transmembrane region" description="Helical" evidence="5">
    <location>
        <begin position="63"/>
        <end position="81"/>
    </location>
</feature>
<dbReference type="GO" id="GO:0016020">
    <property type="term" value="C:membrane"/>
    <property type="evidence" value="ECO:0007669"/>
    <property type="project" value="UniProtKB-SubCell"/>
</dbReference>
<evidence type="ECO:0000256" key="3">
    <source>
        <dbReference type="ARBA" id="ARBA00022989"/>
    </source>
</evidence>
<protein>
    <submittedName>
        <fullName evidence="7">Putative O-antigen ligase WaaL</fullName>
    </submittedName>
</protein>
<accession>K7Z9V7</accession>
<gene>
    <name evidence="7" type="ORF">Bdt_1664</name>
</gene>
<reference evidence="7 8" key="1">
    <citation type="journal article" date="2012" name="BMC Genomics">
        <title>Genome analysis of a simultaneously predatory and prey-independent, novel Bdellovibrio bacteriovorus from the River Tiber, supports in silico predictions of both ancient and recent lateral gene transfer from diverse bacteria.</title>
        <authorList>
            <person name="Hobley L."/>
            <person name="Lerner T.R."/>
            <person name="Williams L.E."/>
            <person name="Lambert C."/>
            <person name="Till R."/>
            <person name="Milner D.S."/>
            <person name="Basford S.M."/>
            <person name="Capeness M.J."/>
            <person name="Fenton A.K."/>
            <person name="Atterbury R.J."/>
            <person name="Harris M.A."/>
            <person name="Sockett R.E."/>
        </authorList>
    </citation>
    <scope>NUCLEOTIDE SEQUENCE [LARGE SCALE GENOMIC DNA]</scope>
    <source>
        <strain evidence="7 8">Tiberius</strain>
    </source>
</reference>
<evidence type="ECO:0000256" key="5">
    <source>
        <dbReference type="SAM" id="Phobius"/>
    </source>
</evidence>
<feature type="transmembrane region" description="Helical" evidence="5">
    <location>
        <begin position="359"/>
        <end position="377"/>
    </location>
</feature>
<dbReference type="InterPro" id="IPR051533">
    <property type="entry name" value="WaaL-like"/>
</dbReference>
<dbReference type="OrthoDB" id="9783389at2"/>
<dbReference type="AlphaFoldDB" id="K7Z9V7"/>
<dbReference type="PANTHER" id="PTHR37422:SF13">
    <property type="entry name" value="LIPOPOLYSACCHARIDE BIOSYNTHESIS PROTEIN PA4999-RELATED"/>
    <property type="match status" value="1"/>
</dbReference>
<evidence type="ECO:0000259" key="6">
    <source>
        <dbReference type="Pfam" id="PF04932"/>
    </source>
</evidence>
<dbReference type="GO" id="GO:0016874">
    <property type="term" value="F:ligase activity"/>
    <property type="evidence" value="ECO:0007669"/>
    <property type="project" value="UniProtKB-KW"/>
</dbReference>
<keyword evidence="4 5" id="KW-0472">Membrane</keyword>
<keyword evidence="2 5" id="KW-0812">Transmembrane</keyword>
<organism evidence="7 8">
    <name type="scientific">Bdellovibrio bacteriovorus str. Tiberius</name>
    <dbReference type="NCBI Taxonomy" id="1069642"/>
    <lineage>
        <taxon>Bacteria</taxon>
        <taxon>Pseudomonadati</taxon>
        <taxon>Bdellovibrionota</taxon>
        <taxon>Bdellovibrionia</taxon>
        <taxon>Bdellovibrionales</taxon>
        <taxon>Pseudobdellovibrionaceae</taxon>
        <taxon>Bdellovibrio</taxon>
    </lineage>
</organism>
<feature type="transmembrane region" description="Helical" evidence="5">
    <location>
        <begin position="93"/>
        <end position="112"/>
    </location>
</feature>
<feature type="domain" description="O-antigen ligase-related" evidence="6">
    <location>
        <begin position="191"/>
        <end position="335"/>
    </location>
</feature>
<evidence type="ECO:0000256" key="2">
    <source>
        <dbReference type="ARBA" id="ARBA00022692"/>
    </source>
</evidence>
<feature type="transmembrane region" description="Helical" evidence="5">
    <location>
        <begin position="32"/>
        <end position="51"/>
    </location>
</feature>
<dbReference type="STRING" id="1069642.Bdt_1664"/>
<dbReference type="HOGENOM" id="CLU_668449_0_0_7"/>
<comment type="subcellular location">
    <subcellularLocation>
        <location evidence="1">Membrane</location>
        <topology evidence="1">Multi-pass membrane protein</topology>
    </subcellularLocation>
</comment>
<dbReference type="KEGG" id="bbat:Bdt_1664"/>
<dbReference type="Proteomes" id="UP000010074">
    <property type="component" value="Chromosome"/>
</dbReference>
<evidence type="ECO:0000256" key="4">
    <source>
        <dbReference type="ARBA" id="ARBA00023136"/>
    </source>
</evidence>
<sequence length="411" mass="45872">MSASRSSIVLTLLACFVPLSLALNLFNFFWMDGVFAIVTIISFCFSEKSWAGIRNTFGFTNKFLLTCLAAYLGSGIMGYFLNSPMQMHEWNKIASLRWIWGFFACHAVGHLLAEKSKKFNWSFTALIGILGWIIYRQYNMTAGDFITPDHRLQGFYSNPNYFALALVLVWAMVLSFVLYSNDCPSRTSATLALVLATIALIATYTRTSWIGMICTLVVALFYTRNKKAIAISGLTLAVFAAAVALNVFELKDRILYTFDFSGVNSQIARLTIWKVSWQVFLDHPLFGVGFENAAKLFPSYYVKMGHANEYVVGHAHNQFLDTLAGAGIFGLAGYLGAFGGGAVFFYHKLKYSAELHKKQLALGSILCIVALFACSWTETPFIQHEVRNFILILLGFSYGYLAGKPQQQTTL</sequence>
<keyword evidence="3 5" id="KW-1133">Transmembrane helix</keyword>
<evidence type="ECO:0000313" key="7">
    <source>
        <dbReference type="EMBL" id="AFY01359.1"/>
    </source>
</evidence>
<dbReference type="PANTHER" id="PTHR37422">
    <property type="entry name" value="TEICHURONIC ACID BIOSYNTHESIS PROTEIN TUAE"/>
    <property type="match status" value="1"/>
</dbReference>
<evidence type="ECO:0000313" key="8">
    <source>
        <dbReference type="Proteomes" id="UP000010074"/>
    </source>
</evidence>
<dbReference type="RefSeq" id="WP_015090808.1">
    <property type="nucleotide sequence ID" value="NC_019567.1"/>
</dbReference>
<feature type="transmembrane region" description="Helical" evidence="5">
    <location>
        <begin position="228"/>
        <end position="248"/>
    </location>
</feature>
<dbReference type="EMBL" id="CP002930">
    <property type="protein sequence ID" value="AFY01359.1"/>
    <property type="molecule type" value="Genomic_DNA"/>
</dbReference>
<evidence type="ECO:0000256" key="1">
    <source>
        <dbReference type="ARBA" id="ARBA00004141"/>
    </source>
</evidence>
<feature type="transmembrane region" description="Helical" evidence="5">
    <location>
        <begin position="323"/>
        <end position="347"/>
    </location>
</feature>
<dbReference type="Pfam" id="PF04932">
    <property type="entry name" value="Wzy_C"/>
    <property type="match status" value="1"/>
</dbReference>
<feature type="transmembrane region" description="Helical" evidence="5">
    <location>
        <begin position="191"/>
        <end position="222"/>
    </location>
</feature>
<proteinExistence type="predicted"/>
<feature type="transmembrane region" description="Helical" evidence="5">
    <location>
        <begin position="119"/>
        <end position="135"/>
    </location>
</feature>
<name>K7Z9V7_BDEBC</name>
<feature type="transmembrane region" description="Helical" evidence="5">
    <location>
        <begin position="161"/>
        <end position="179"/>
    </location>
</feature>
<dbReference type="InterPro" id="IPR007016">
    <property type="entry name" value="O-antigen_ligase-rel_domated"/>
</dbReference>
<keyword evidence="7" id="KW-0436">Ligase</keyword>